<evidence type="ECO:0000313" key="2">
    <source>
        <dbReference type="EMBL" id="GAA4719514.1"/>
    </source>
</evidence>
<proteinExistence type="predicted"/>
<dbReference type="CDD" id="cd02440">
    <property type="entry name" value="AdoMet_MTases"/>
    <property type="match status" value="1"/>
</dbReference>
<accession>A0ABP8Y241</accession>
<name>A0ABP8Y241_9MICO</name>
<gene>
    <name evidence="2" type="ORF">GCM10025782_16130</name>
</gene>
<dbReference type="SUPFAM" id="SSF53335">
    <property type="entry name" value="S-adenosyl-L-methionine-dependent methyltransferases"/>
    <property type="match status" value="1"/>
</dbReference>
<dbReference type="Proteomes" id="UP001500556">
    <property type="component" value="Unassembled WGS sequence"/>
</dbReference>
<dbReference type="RefSeq" id="WP_345502372.1">
    <property type="nucleotide sequence ID" value="NZ_BAABLO010000004.1"/>
</dbReference>
<feature type="domain" description="Methyltransferase" evidence="1">
    <location>
        <begin position="59"/>
        <end position="152"/>
    </location>
</feature>
<organism evidence="2 3">
    <name type="scientific">Pedococcus ginsenosidimutans</name>
    <dbReference type="NCBI Taxonomy" id="490570"/>
    <lineage>
        <taxon>Bacteria</taxon>
        <taxon>Bacillati</taxon>
        <taxon>Actinomycetota</taxon>
        <taxon>Actinomycetes</taxon>
        <taxon>Micrococcales</taxon>
        <taxon>Intrasporangiaceae</taxon>
        <taxon>Pedococcus</taxon>
    </lineage>
</organism>
<evidence type="ECO:0000259" key="1">
    <source>
        <dbReference type="Pfam" id="PF13649"/>
    </source>
</evidence>
<keyword evidence="3" id="KW-1185">Reference proteome</keyword>
<dbReference type="InterPro" id="IPR029063">
    <property type="entry name" value="SAM-dependent_MTases_sf"/>
</dbReference>
<reference evidence="3" key="1">
    <citation type="journal article" date="2019" name="Int. J. Syst. Evol. Microbiol.">
        <title>The Global Catalogue of Microorganisms (GCM) 10K type strain sequencing project: providing services to taxonomists for standard genome sequencing and annotation.</title>
        <authorList>
            <consortium name="The Broad Institute Genomics Platform"/>
            <consortium name="The Broad Institute Genome Sequencing Center for Infectious Disease"/>
            <person name="Wu L."/>
            <person name="Ma J."/>
        </authorList>
    </citation>
    <scope>NUCLEOTIDE SEQUENCE [LARGE SCALE GENOMIC DNA]</scope>
    <source>
        <strain evidence="3">JCM 18961</strain>
    </source>
</reference>
<comment type="caution">
    <text evidence="2">The sequence shown here is derived from an EMBL/GenBank/DDBJ whole genome shotgun (WGS) entry which is preliminary data.</text>
</comment>
<sequence>MTDPELEAIEARYARRAAIPADRYSFASADVRRGSTSADRAVLGALAAAALTDFPRMRVLEVGCGEGANLLRFLRWGVDPSRLVGNELLPDRLALARRVLPAEVVLVPGDARSLELEPFDVVLQSTVLSSILDDEVQRGVAEAMWRLTRPGGAVLSYDFTVGNPRNPDVRGVPVSRLQELFPHGRLGARRVTLAPPVARRVASVGPVYSALEAVPWLRTHAVVTVRKPG</sequence>
<dbReference type="Pfam" id="PF13649">
    <property type="entry name" value="Methyltransf_25"/>
    <property type="match status" value="1"/>
</dbReference>
<evidence type="ECO:0000313" key="3">
    <source>
        <dbReference type="Proteomes" id="UP001500556"/>
    </source>
</evidence>
<dbReference type="EMBL" id="BAABLO010000004">
    <property type="protein sequence ID" value="GAA4719514.1"/>
    <property type="molecule type" value="Genomic_DNA"/>
</dbReference>
<protein>
    <recommendedName>
        <fullName evidence="1">Methyltransferase domain-containing protein</fullName>
    </recommendedName>
</protein>
<dbReference type="Gene3D" id="3.40.50.150">
    <property type="entry name" value="Vaccinia Virus protein VP39"/>
    <property type="match status" value="1"/>
</dbReference>
<dbReference type="InterPro" id="IPR041698">
    <property type="entry name" value="Methyltransf_25"/>
</dbReference>